<dbReference type="Proteomes" id="UP000234333">
    <property type="component" value="Unassembled WGS sequence"/>
</dbReference>
<organism evidence="3 4">
    <name type="scientific">Brevibacterium casei CIP 102111</name>
    <dbReference type="NCBI Taxonomy" id="1255625"/>
    <lineage>
        <taxon>Bacteria</taxon>
        <taxon>Bacillati</taxon>
        <taxon>Actinomycetota</taxon>
        <taxon>Actinomycetes</taxon>
        <taxon>Micrococcales</taxon>
        <taxon>Brevibacteriaceae</taxon>
        <taxon>Brevibacterium</taxon>
    </lineage>
</organism>
<gene>
    <name evidence="3" type="ORF">BC102111_01757</name>
</gene>
<evidence type="ECO:0000256" key="1">
    <source>
        <dbReference type="SAM" id="MobiDB-lite"/>
    </source>
</evidence>
<keyword evidence="2" id="KW-0812">Transmembrane</keyword>
<keyword evidence="2" id="KW-1133">Transmembrane helix</keyword>
<feature type="region of interest" description="Disordered" evidence="1">
    <location>
        <begin position="1"/>
        <end position="20"/>
    </location>
</feature>
<dbReference type="AlphaFoldDB" id="A0A2H1IZB1"/>
<feature type="transmembrane region" description="Helical" evidence="2">
    <location>
        <begin position="92"/>
        <end position="117"/>
    </location>
</feature>
<reference evidence="3 4" key="1">
    <citation type="submission" date="2017-03" db="EMBL/GenBank/DDBJ databases">
        <authorList>
            <person name="Afonso C.L."/>
            <person name="Miller P.J."/>
            <person name="Scott M.A."/>
            <person name="Spackman E."/>
            <person name="Goraichik I."/>
            <person name="Dimitrov K.M."/>
            <person name="Suarez D.L."/>
            <person name="Swayne D.E."/>
        </authorList>
    </citation>
    <scope>NUCLEOTIDE SEQUENCE [LARGE SCALE GENOMIC DNA]</scope>
    <source>
        <strain evidence="3 4">CIP 102111</strain>
    </source>
</reference>
<feature type="transmembrane region" description="Helical" evidence="2">
    <location>
        <begin position="171"/>
        <end position="191"/>
    </location>
</feature>
<keyword evidence="2" id="KW-0472">Membrane</keyword>
<dbReference type="RefSeq" id="WP_101624104.1">
    <property type="nucleotide sequence ID" value="NZ_FXZC01000003.1"/>
</dbReference>
<accession>A0A2H1IZB1</accession>
<name>A0A2H1IZB1_9MICO</name>
<feature type="transmembrane region" description="Helical" evidence="2">
    <location>
        <begin position="129"/>
        <end position="151"/>
    </location>
</feature>
<dbReference type="GeneID" id="99775257"/>
<evidence type="ECO:0000313" key="3">
    <source>
        <dbReference type="EMBL" id="SMX80498.1"/>
    </source>
</evidence>
<evidence type="ECO:0000313" key="4">
    <source>
        <dbReference type="Proteomes" id="UP000234333"/>
    </source>
</evidence>
<sequence>MGETNGMPVEMTKSSEGRSRSGMESVISGVLGVYGVYLAYILVKGLIANEIGIRFEFADDASAAIDVGGSAVALSGPADVTVSTVLLAPETMVLLIISKLTVIIGLIGAAIICFPILRDIAHGTPFTSRALKALSVLALSVAILVIIYAIAATLGSNLASRDLGISDSVSGGLGVTQVFLFLGIAGGIALLQRSFASGRKAQEELEGLV</sequence>
<proteinExistence type="predicted"/>
<protein>
    <recommendedName>
        <fullName evidence="5">DUF2975 domain-containing protein</fullName>
    </recommendedName>
</protein>
<evidence type="ECO:0000256" key="2">
    <source>
        <dbReference type="SAM" id="Phobius"/>
    </source>
</evidence>
<evidence type="ECO:0008006" key="5">
    <source>
        <dbReference type="Google" id="ProtNLM"/>
    </source>
</evidence>
<dbReference type="EMBL" id="FXZC01000003">
    <property type="protein sequence ID" value="SMX80498.1"/>
    <property type="molecule type" value="Genomic_DNA"/>
</dbReference>
<feature type="transmembrane region" description="Helical" evidence="2">
    <location>
        <begin position="21"/>
        <end position="43"/>
    </location>
</feature>